<dbReference type="InterPro" id="IPR047262">
    <property type="entry name" value="PRX-like1"/>
</dbReference>
<dbReference type="Proteomes" id="UP000036458">
    <property type="component" value="Chromosome"/>
</dbReference>
<feature type="signal peptide" evidence="1">
    <location>
        <begin position="1"/>
        <end position="19"/>
    </location>
</feature>
<dbReference type="AlphaFoldDB" id="A0A0H4VRH0"/>
<dbReference type="InterPro" id="IPR013766">
    <property type="entry name" value="Thioredoxin_domain"/>
</dbReference>
<gene>
    <name evidence="3" type="ORF">TH63_13205</name>
</gene>
<sequence length="197" mass="21641">MNRYFTFLLAFLLSSAAFAQNGYRIGSKVENFTLKNAQNQSVELNSFKDAPVLVVVFTSVNCPYAKLYDGRIQSLSKAYAGKGVRFVYVNTNIGLEEGGEAAQAQPDLPTSNSFPYLIDEGQQLSKKFGATKAPEVFVLQNAQDGFYLRYKGAIDDNPQAEAYVKDRYLATALDAVLAGKSVSSAERRATGCLIKRF</sequence>
<accession>A0A0H4VRH0</accession>
<protein>
    <submittedName>
        <fullName evidence="3">Alkyl hydroperoxide reductase</fullName>
    </submittedName>
</protein>
<dbReference type="PANTHER" id="PTHR43640">
    <property type="entry name" value="OS07G0260300 PROTEIN"/>
    <property type="match status" value="1"/>
</dbReference>
<dbReference type="KEGG" id="ruf:TH63_13205"/>
<dbReference type="PATRIC" id="fig|1379910.4.peg.2866"/>
<organism evidence="3 4">
    <name type="scientific">Rufibacter radiotolerans</name>
    <dbReference type="NCBI Taxonomy" id="1379910"/>
    <lineage>
        <taxon>Bacteria</taxon>
        <taxon>Pseudomonadati</taxon>
        <taxon>Bacteroidota</taxon>
        <taxon>Cytophagia</taxon>
        <taxon>Cytophagales</taxon>
        <taxon>Hymenobacteraceae</taxon>
        <taxon>Rufibacter</taxon>
    </lineage>
</organism>
<keyword evidence="1" id="KW-0732">Signal</keyword>
<dbReference type="RefSeq" id="WP_048921352.1">
    <property type="nucleotide sequence ID" value="NZ_CP010777.1"/>
</dbReference>
<dbReference type="GO" id="GO:0016491">
    <property type="term" value="F:oxidoreductase activity"/>
    <property type="evidence" value="ECO:0007669"/>
    <property type="project" value="InterPro"/>
</dbReference>
<feature type="domain" description="Thioredoxin" evidence="2">
    <location>
        <begin position="23"/>
        <end position="178"/>
    </location>
</feature>
<evidence type="ECO:0000256" key="1">
    <source>
        <dbReference type="SAM" id="SignalP"/>
    </source>
</evidence>
<evidence type="ECO:0000313" key="4">
    <source>
        <dbReference type="Proteomes" id="UP000036458"/>
    </source>
</evidence>
<reference evidence="3 4" key="1">
    <citation type="submission" date="2015-01" db="EMBL/GenBank/DDBJ databases">
        <title>Rufibacter sp./DG31D/ whole genome sequencing.</title>
        <authorList>
            <person name="Kim M.K."/>
            <person name="Srinivasan S."/>
            <person name="Lee J.-J."/>
        </authorList>
    </citation>
    <scope>NUCLEOTIDE SEQUENCE [LARGE SCALE GENOMIC DNA]</scope>
    <source>
        <strain evidence="3 4">DG31D</strain>
    </source>
</reference>
<dbReference type="Gene3D" id="3.40.30.10">
    <property type="entry name" value="Glutaredoxin"/>
    <property type="match status" value="1"/>
</dbReference>
<dbReference type="SUPFAM" id="SSF52833">
    <property type="entry name" value="Thioredoxin-like"/>
    <property type="match status" value="1"/>
</dbReference>
<evidence type="ECO:0000313" key="3">
    <source>
        <dbReference type="EMBL" id="AKQ46364.1"/>
    </source>
</evidence>
<dbReference type="PANTHER" id="PTHR43640:SF1">
    <property type="entry name" value="THIOREDOXIN-DEPENDENT PEROXIREDOXIN"/>
    <property type="match status" value="1"/>
</dbReference>
<evidence type="ECO:0000259" key="2">
    <source>
        <dbReference type="PROSITE" id="PS51352"/>
    </source>
</evidence>
<name>A0A0H4VRH0_9BACT</name>
<dbReference type="Pfam" id="PF08534">
    <property type="entry name" value="Redoxin"/>
    <property type="match status" value="1"/>
</dbReference>
<dbReference type="InterPro" id="IPR036249">
    <property type="entry name" value="Thioredoxin-like_sf"/>
</dbReference>
<dbReference type="EMBL" id="CP010777">
    <property type="protein sequence ID" value="AKQ46364.1"/>
    <property type="molecule type" value="Genomic_DNA"/>
</dbReference>
<dbReference type="PROSITE" id="PS51352">
    <property type="entry name" value="THIOREDOXIN_2"/>
    <property type="match status" value="1"/>
</dbReference>
<dbReference type="OrthoDB" id="9809746at2"/>
<dbReference type="STRING" id="1379910.TH63_13205"/>
<feature type="chain" id="PRO_5005212059" evidence="1">
    <location>
        <begin position="20"/>
        <end position="197"/>
    </location>
</feature>
<dbReference type="InterPro" id="IPR013740">
    <property type="entry name" value="Redoxin"/>
</dbReference>
<proteinExistence type="predicted"/>
<keyword evidence="4" id="KW-1185">Reference proteome</keyword>